<protein>
    <submittedName>
        <fullName evidence="2">Uncharacterized protein</fullName>
    </submittedName>
</protein>
<feature type="compositionally biased region" description="Basic and acidic residues" evidence="1">
    <location>
        <begin position="69"/>
        <end position="81"/>
    </location>
</feature>
<evidence type="ECO:0000313" key="2">
    <source>
        <dbReference type="EMBL" id="KIY61960.1"/>
    </source>
</evidence>
<proteinExistence type="predicted"/>
<evidence type="ECO:0000313" key="3">
    <source>
        <dbReference type="Proteomes" id="UP000054007"/>
    </source>
</evidence>
<dbReference type="Proteomes" id="UP000054007">
    <property type="component" value="Unassembled WGS sequence"/>
</dbReference>
<name>A0A0D7AVC6_9AGAR</name>
<organism evidence="2 3">
    <name type="scientific">Cylindrobasidium torrendii FP15055 ss-10</name>
    <dbReference type="NCBI Taxonomy" id="1314674"/>
    <lineage>
        <taxon>Eukaryota</taxon>
        <taxon>Fungi</taxon>
        <taxon>Dikarya</taxon>
        <taxon>Basidiomycota</taxon>
        <taxon>Agaricomycotina</taxon>
        <taxon>Agaricomycetes</taxon>
        <taxon>Agaricomycetidae</taxon>
        <taxon>Agaricales</taxon>
        <taxon>Marasmiineae</taxon>
        <taxon>Physalacriaceae</taxon>
        <taxon>Cylindrobasidium</taxon>
    </lineage>
</organism>
<feature type="region of interest" description="Disordered" evidence="1">
    <location>
        <begin position="1"/>
        <end position="122"/>
    </location>
</feature>
<keyword evidence="3" id="KW-1185">Reference proteome</keyword>
<feature type="compositionally biased region" description="Basic and acidic residues" evidence="1">
    <location>
        <begin position="27"/>
        <end position="36"/>
    </location>
</feature>
<accession>A0A0D7AVC6</accession>
<reference evidence="2 3" key="1">
    <citation type="journal article" date="2015" name="Fungal Genet. Biol.">
        <title>Evolution of novel wood decay mechanisms in Agaricales revealed by the genome sequences of Fistulina hepatica and Cylindrobasidium torrendii.</title>
        <authorList>
            <person name="Floudas D."/>
            <person name="Held B.W."/>
            <person name="Riley R."/>
            <person name="Nagy L.G."/>
            <person name="Koehler G."/>
            <person name="Ransdell A.S."/>
            <person name="Younus H."/>
            <person name="Chow J."/>
            <person name="Chiniquy J."/>
            <person name="Lipzen A."/>
            <person name="Tritt A."/>
            <person name="Sun H."/>
            <person name="Haridas S."/>
            <person name="LaButti K."/>
            <person name="Ohm R.A."/>
            <person name="Kues U."/>
            <person name="Blanchette R.A."/>
            <person name="Grigoriev I.V."/>
            <person name="Minto R.E."/>
            <person name="Hibbett D.S."/>
        </authorList>
    </citation>
    <scope>NUCLEOTIDE SEQUENCE [LARGE SCALE GENOMIC DNA]</scope>
    <source>
        <strain evidence="2 3">FP15055 ss-10</strain>
    </source>
</reference>
<sequence length="351" mass="38969">MSEQSTDLENSTDIGARDATDSMDTSWEGRLRERDPALSYASDSASECPPSPQRKLDAFGFVKTQRAPARKDSSACHHTEASKATVAPAMSASKMAQRPTPSQQEPRIKTEPASTTTQASVPPAPVIAAAASVNNLPRTLSATRLLANLDTAVRPFVEPRVWPIPRLDPDGEYRRPTQGEIDGVASRSQHDLRIPAHELVHRSIYVPRTREQRIEAKEAREWMLCLMASLEPNFPIVDLELGTAQLYQVSDDDDNESYSPGSWVPYDADIPFDPKTIEHFLRRSFNTALHRKLNAVGVHTPEDLLTIACVVLPDSSAIVQFRLGLELELRSQWKRLKRALKAFARMAGPDI</sequence>
<gene>
    <name evidence="2" type="ORF">CYLTODRAFT_459410</name>
</gene>
<dbReference type="AlphaFoldDB" id="A0A0D7AVC6"/>
<dbReference type="EMBL" id="KN880844">
    <property type="protein sequence ID" value="KIY61960.1"/>
    <property type="molecule type" value="Genomic_DNA"/>
</dbReference>
<feature type="compositionally biased region" description="Polar residues" evidence="1">
    <location>
        <begin position="1"/>
        <end position="13"/>
    </location>
</feature>
<evidence type="ECO:0000256" key="1">
    <source>
        <dbReference type="SAM" id="MobiDB-lite"/>
    </source>
</evidence>